<dbReference type="AlphaFoldDB" id="A0A9P0ABK2"/>
<gene>
    <name evidence="3" type="ORF">BEMITA_LOCUS7172</name>
</gene>
<sequence>MEPSMEWSMMDTLELIDRYREHEVLWDTNHVNYKLAPEREAAWNELAALFRTTPFQVKRKIKSLLASYRRERVKLHKLGAKAEDSKWFAFERLGFMRDIYTPRKAHVENGGEKGDVDLMAELLDVSLREGAAYLEDGTESDDRSCPGVESGVDFEAAASNVNGNPTVNGSHPVSFPRKRKKAEEPQPLFERFNPYIWDHYPRRDEFAVYGEHIANELRHLDRHTLCKVKHLINNIIYEAQMVCPDVDSTEPAAKRPRDASWYRYPDSGIASPSSTNPSGVRLRRETTDDSELDEDALSVGRVEFREKS</sequence>
<evidence type="ECO:0000256" key="1">
    <source>
        <dbReference type="SAM" id="MobiDB-lite"/>
    </source>
</evidence>
<feature type="region of interest" description="Disordered" evidence="1">
    <location>
        <begin position="247"/>
        <end position="297"/>
    </location>
</feature>
<dbReference type="SMART" id="SM00595">
    <property type="entry name" value="MADF"/>
    <property type="match status" value="1"/>
</dbReference>
<feature type="domain" description="MADF" evidence="2">
    <location>
        <begin position="14"/>
        <end position="101"/>
    </location>
</feature>
<dbReference type="InterPro" id="IPR006578">
    <property type="entry name" value="MADF-dom"/>
</dbReference>
<dbReference type="PANTHER" id="PTHR21505:SF15">
    <property type="entry name" value="RE18252P"/>
    <property type="match status" value="1"/>
</dbReference>
<feature type="region of interest" description="Disordered" evidence="1">
    <location>
        <begin position="158"/>
        <end position="182"/>
    </location>
</feature>
<organism evidence="3 4">
    <name type="scientific">Bemisia tabaci</name>
    <name type="common">Sweetpotato whitefly</name>
    <name type="synonym">Aleurodes tabaci</name>
    <dbReference type="NCBI Taxonomy" id="7038"/>
    <lineage>
        <taxon>Eukaryota</taxon>
        <taxon>Metazoa</taxon>
        <taxon>Ecdysozoa</taxon>
        <taxon>Arthropoda</taxon>
        <taxon>Hexapoda</taxon>
        <taxon>Insecta</taxon>
        <taxon>Pterygota</taxon>
        <taxon>Neoptera</taxon>
        <taxon>Paraneoptera</taxon>
        <taxon>Hemiptera</taxon>
        <taxon>Sternorrhyncha</taxon>
        <taxon>Aleyrodoidea</taxon>
        <taxon>Aleyrodidae</taxon>
        <taxon>Aleyrodinae</taxon>
        <taxon>Bemisia</taxon>
    </lineage>
</organism>
<proteinExistence type="predicted"/>
<dbReference type="Pfam" id="PF10545">
    <property type="entry name" value="MADF_DNA_bdg"/>
    <property type="match status" value="1"/>
</dbReference>
<evidence type="ECO:0000313" key="3">
    <source>
        <dbReference type="EMBL" id="CAH0388249.1"/>
    </source>
</evidence>
<dbReference type="PROSITE" id="PS51029">
    <property type="entry name" value="MADF"/>
    <property type="match status" value="1"/>
</dbReference>
<name>A0A9P0ABK2_BEMTA</name>
<feature type="compositionally biased region" description="Polar residues" evidence="1">
    <location>
        <begin position="159"/>
        <end position="171"/>
    </location>
</feature>
<protein>
    <recommendedName>
        <fullName evidence="2">MADF domain-containing protein</fullName>
    </recommendedName>
</protein>
<keyword evidence="4" id="KW-1185">Reference proteome</keyword>
<dbReference type="PANTHER" id="PTHR21505">
    <property type="entry name" value="MADF DOMAIN-CONTAINING PROTEIN-RELATED"/>
    <property type="match status" value="1"/>
</dbReference>
<dbReference type="KEGG" id="btab:109034411"/>
<dbReference type="OrthoDB" id="6615607at2759"/>
<accession>A0A9P0ABK2</accession>
<evidence type="ECO:0000259" key="2">
    <source>
        <dbReference type="PROSITE" id="PS51029"/>
    </source>
</evidence>
<dbReference type="EMBL" id="OU963865">
    <property type="protein sequence ID" value="CAH0388249.1"/>
    <property type="molecule type" value="Genomic_DNA"/>
</dbReference>
<reference evidence="3" key="1">
    <citation type="submission" date="2021-12" db="EMBL/GenBank/DDBJ databases">
        <authorList>
            <person name="King R."/>
        </authorList>
    </citation>
    <scope>NUCLEOTIDE SEQUENCE</scope>
</reference>
<evidence type="ECO:0000313" key="4">
    <source>
        <dbReference type="Proteomes" id="UP001152759"/>
    </source>
</evidence>
<dbReference type="Proteomes" id="UP001152759">
    <property type="component" value="Chromosome 4"/>
</dbReference>